<evidence type="ECO:0000256" key="1">
    <source>
        <dbReference type="ARBA" id="ARBA00022729"/>
    </source>
</evidence>
<dbReference type="SUPFAM" id="SSF53850">
    <property type="entry name" value="Periplasmic binding protein-like II"/>
    <property type="match status" value="1"/>
</dbReference>
<evidence type="ECO:0000313" key="4">
    <source>
        <dbReference type="Proteomes" id="UP000561459"/>
    </source>
</evidence>
<dbReference type="Pfam" id="PF00497">
    <property type="entry name" value="SBP_bac_3"/>
    <property type="match status" value="1"/>
</dbReference>
<sequence length="225" mass="24513">MGLDPNFAQLIAESLGLKLKILPIAWPDWPLGLTSGKYDAVMANVTVTEERKDKFDFSTYRDDKLGIYTRSDGPILRVDGPQDVAGRRVALTAGTNQSQILDRWNARNIAAGLKPVEPLYYDDPGVMRLAVLSGRADLSFGPNFLAAYEARDGRTRSVGTVAGGWPLTAFIAVTTRKASGLAPAITAAINAQIDNGNYIKLLRRWNMADERIPRSATNPAGLPRQ</sequence>
<dbReference type="Gene3D" id="3.40.190.10">
    <property type="entry name" value="Periplasmic binding protein-like II"/>
    <property type="match status" value="2"/>
</dbReference>
<evidence type="ECO:0000313" key="3">
    <source>
        <dbReference type="EMBL" id="MBB3940238.1"/>
    </source>
</evidence>
<dbReference type="EMBL" id="JACIDY010000004">
    <property type="protein sequence ID" value="MBB3940238.1"/>
    <property type="molecule type" value="Genomic_DNA"/>
</dbReference>
<dbReference type="Proteomes" id="UP000561459">
    <property type="component" value="Unassembled WGS sequence"/>
</dbReference>
<accession>A0A7W6BYG3</accession>
<dbReference type="AlphaFoldDB" id="A0A7W6BYG3"/>
<keyword evidence="4" id="KW-1185">Reference proteome</keyword>
<reference evidence="3 4" key="1">
    <citation type="submission" date="2020-08" db="EMBL/GenBank/DDBJ databases">
        <title>Genomic Encyclopedia of Type Strains, Phase IV (KMG-IV): sequencing the most valuable type-strain genomes for metagenomic binning, comparative biology and taxonomic classification.</title>
        <authorList>
            <person name="Goeker M."/>
        </authorList>
    </citation>
    <scope>NUCLEOTIDE SEQUENCE [LARGE SCALE GENOMIC DNA]</scope>
    <source>
        <strain evidence="3 4">DSM 27568</strain>
    </source>
</reference>
<organism evidence="3 4">
    <name type="scientific">Novosphingobium fluoreni</name>
    <dbReference type="NCBI Taxonomy" id="1391222"/>
    <lineage>
        <taxon>Bacteria</taxon>
        <taxon>Pseudomonadati</taxon>
        <taxon>Pseudomonadota</taxon>
        <taxon>Alphaproteobacteria</taxon>
        <taxon>Sphingomonadales</taxon>
        <taxon>Sphingomonadaceae</taxon>
        <taxon>Novosphingobium</taxon>
    </lineage>
</organism>
<dbReference type="InterPro" id="IPR001638">
    <property type="entry name" value="Solute-binding_3/MltF_N"/>
</dbReference>
<gene>
    <name evidence="3" type="ORF">GGR39_001895</name>
</gene>
<dbReference type="PANTHER" id="PTHR35936">
    <property type="entry name" value="MEMBRANE-BOUND LYTIC MUREIN TRANSGLYCOSYLASE F"/>
    <property type="match status" value="1"/>
</dbReference>
<feature type="domain" description="Solute-binding protein family 3/N-terminal" evidence="2">
    <location>
        <begin position="1"/>
        <end position="209"/>
    </location>
</feature>
<proteinExistence type="predicted"/>
<name>A0A7W6BYG3_9SPHN</name>
<dbReference type="SMART" id="SM00062">
    <property type="entry name" value="PBPb"/>
    <property type="match status" value="1"/>
</dbReference>
<comment type="caution">
    <text evidence="3">The sequence shown here is derived from an EMBL/GenBank/DDBJ whole genome shotgun (WGS) entry which is preliminary data.</text>
</comment>
<protein>
    <submittedName>
        <fullName evidence="3">Polar amino acid transport system substrate-binding protein</fullName>
    </submittedName>
</protein>
<evidence type="ECO:0000259" key="2">
    <source>
        <dbReference type="SMART" id="SM00062"/>
    </source>
</evidence>
<keyword evidence="1" id="KW-0732">Signal</keyword>